<dbReference type="AlphaFoldDB" id="A0AB34AJR8"/>
<accession>A0AB34AJR8</accession>
<feature type="transmembrane region" description="Helical" evidence="1">
    <location>
        <begin position="6"/>
        <end position="23"/>
    </location>
</feature>
<evidence type="ECO:0000256" key="1">
    <source>
        <dbReference type="SAM" id="Phobius"/>
    </source>
</evidence>
<dbReference type="RefSeq" id="WP_178377570.1">
    <property type="nucleotide sequence ID" value="NZ_JAJSAS010000002.1"/>
</dbReference>
<evidence type="ECO:0000313" key="2">
    <source>
        <dbReference type="EMBL" id="GEQ03601.1"/>
    </source>
</evidence>
<sequence length="46" mass="5362">MDILIGIIIKIIDIIVAIVSIFEQETSKLLSKMFRRKDKKADEKKE</sequence>
<organism evidence="2 3">
    <name type="scientific">Staphylococcus ureilyticus</name>
    <name type="common">Staphylococcus cohnii subsp. urealyticus</name>
    <dbReference type="NCBI Taxonomy" id="94138"/>
    <lineage>
        <taxon>Bacteria</taxon>
        <taxon>Bacillati</taxon>
        <taxon>Bacillota</taxon>
        <taxon>Bacilli</taxon>
        <taxon>Bacillales</taxon>
        <taxon>Staphylococcaceae</taxon>
        <taxon>Staphylococcus</taxon>
        <taxon>Staphylococcus cohnii species complex</taxon>
    </lineage>
</organism>
<gene>
    <name evidence="2" type="ORF">SCO02_20420</name>
</gene>
<reference evidence="2 3" key="1">
    <citation type="submission" date="2019-07" db="EMBL/GenBank/DDBJ databases">
        <title>Whole genome shotgun sequence of Staphylococcus cohnii subsp. urealyticus NBRC 109766.</title>
        <authorList>
            <person name="Hosoyama A."/>
            <person name="Uohara A."/>
            <person name="Ohji S."/>
            <person name="Ichikawa N."/>
        </authorList>
    </citation>
    <scope>NUCLEOTIDE SEQUENCE [LARGE SCALE GENOMIC DNA]</scope>
    <source>
        <strain evidence="2 3">NBRC 109766</strain>
    </source>
</reference>
<keyword evidence="1" id="KW-0472">Membrane</keyword>
<keyword evidence="1" id="KW-0812">Transmembrane</keyword>
<name>A0AB34AJR8_STAUR</name>
<dbReference type="EMBL" id="BKAW01000009">
    <property type="protein sequence ID" value="GEQ03601.1"/>
    <property type="molecule type" value="Genomic_DNA"/>
</dbReference>
<keyword evidence="3" id="KW-1185">Reference proteome</keyword>
<comment type="caution">
    <text evidence="2">The sequence shown here is derived from an EMBL/GenBank/DDBJ whole genome shotgun (WGS) entry which is preliminary data.</text>
</comment>
<proteinExistence type="predicted"/>
<protein>
    <submittedName>
        <fullName evidence="2">Uncharacterized protein</fullName>
    </submittedName>
</protein>
<evidence type="ECO:0000313" key="3">
    <source>
        <dbReference type="Proteomes" id="UP000321839"/>
    </source>
</evidence>
<keyword evidence="1" id="KW-1133">Transmembrane helix</keyword>
<dbReference type="Proteomes" id="UP000321839">
    <property type="component" value="Unassembled WGS sequence"/>
</dbReference>